<dbReference type="Proteomes" id="UP001204772">
    <property type="component" value="Unassembled WGS sequence"/>
</dbReference>
<dbReference type="EMBL" id="JAMZEL010000001">
    <property type="protein sequence ID" value="MCP1381544.1"/>
    <property type="molecule type" value="Genomic_DNA"/>
</dbReference>
<organism evidence="2 3">
    <name type="scientific">Runella salmonicolor</name>
    <dbReference type="NCBI Taxonomy" id="2950278"/>
    <lineage>
        <taxon>Bacteria</taxon>
        <taxon>Pseudomonadati</taxon>
        <taxon>Bacteroidota</taxon>
        <taxon>Cytophagia</taxon>
        <taxon>Cytophagales</taxon>
        <taxon>Spirosomataceae</taxon>
        <taxon>Runella</taxon>
    </lineage>
</organism>
<name>A0ABT1FIH4_9BACT</name>
<proteinExistence type="predicted"/>
<protein>
    <submittedName>
        <fullName evidence="2">Uncharacterized protein</fullName>
    </submittedName>
</protein>
<keyword evidence="1" id="KW-0812">Transmembrane</keyword>
<evidence type="ECO:0000256" key="1">
    <source>
        <dbReference type="SAM" id="Phobius"/>
    </source>
</evidence>
<sequence length="335" mass="37809">MNILNSLDVLIGLIVIYLVLGLACTVINEWIDATLHVRAAQLRKGIVKMLSTIDGKSLGDDFFNHSMVKSLERDTNYGLFTRQDKPTYISSRTFRETLLNILKNVVQSTPINVDGTFEEIEDGINKLPDSDIKEQLQTIISEVKRNTKEATDCMNAFQTALDKWFDESMERTSDWYKRRVQLWTFLSGIIFCTVLNIDTLKISQYLWQNPEARAAYVKAADAIVRQTSSNSLVLDSLKKQLSNGDSLQITEAKQQIDSLTNRLRTQLAQGTTIPMGWETEEIPTGDALLGYWLRKLAGLIISIGAVSAGAPFWFDMLKKVMNIRSALKMKTIGKE</sequence>
<feature type="transmembrane region" description="Helical" evidence="1">
    <location>
        <begin position="296"/>
        <end position="314"/>
    </location>
</feature>
<gene>
    <name evidence="2" type="ORF">NCI00_03875</name>
</gene>
<keyword evidence="3" id="KW-1185">Reference proteome</keyword>
<evidence type="ECO:0000313" key="2">
    <source>
        <dbReference type="EMBL" id="MCP1381544.1"/>
    </source>
</evidence>
<keyword evidence="1" id="KW-0472">Membrane</keyword>
<keyword evidence="1" id="KW-1133">Transmembrane helix</keyword>
<comment type="caution">
    <text evidence="2">The sequence shown here is derived from an EMBL/GenBank/DDBJ whole genome shotgun (WGS) entry which is preliminary data.</text>
</comment>
<reference evidence="2 3" key="1">
    <citation type="submission" date="2022-06" db="EMBL/GenBank/DDBJ databases">
        <title>Runella sp. S5 genome sequencing.</title>
        <authorList>
            <person name="Park S."/>
        </authorList>
    </citation>
    <scope>NUCLEOTIDE SEQUENCE [LARGE SCALE GENOMIC DNA]</scope>
    <source>
        <strain evidence="2 3">S5</strain>
    </source>
</reference>
<accession>A0ABT1FIH4</accession>
<evidence type="ECO:0000313" key="3">
    <source>
        <dbReference type="Proteomes" id="UP001204772"/>
    </source>
</evidence>
<feature type="transmembrane region" description="Helical" evidence="1">
    <location>
        <begin position="6"/>
        <end position="28"/>
    </location>
</feature>
<dbReference type="RefSeq" id="WP_253525202.1">
    <property type="nucleotide sequence ID" value="NZ_JAMZEL010000001.1"/>
</dbReference>